<feature type="region of interest" description="Disordered" evidence="1">
    <location>
        <begin position="1"/>
        <end position="32"/>
    </location>
</feature>
<dbReference type="RefSeq" id="WP_011390682.1">
    <property type="nucleotide sequence ID" value="NC_007643.1"/>
</dbReference>
<dbReference type="AlphaFoldDB" id="Q2RQ66"/>
<evidence type="ECO:0000313" key="2">
    <source>
        <dbReference type="EMBL" id="ABC23729.1"/>
    </source>
</evidence>
<evidence type="ECO:0000256" key="1">
    <source>
        <dbReference type="SAM" id="MobiDB-lite"/>
    </source>
</evidence>
<organism evidence="2 3">
    <name type="scientific">Rhodospirillum rubrum (strain ATCC 11170 / ATH 1.1.1 / DSM 467 / LMG 4362 / NCIMB 8255 / S1)</name>
    <dbReference type="NCBI Taxonomy" id="269796"/>
    <lineage>
        <taxon>Bacteria</taxon>
        <taxon>Pseudomonadati</taxon>
        <taxon>Pseudomonadota</taxon>
        <taxon>Alphaproteobacteria</taxon>
        <taxon>Rhodospirillales</taxon>
        <taxon>Rhodospirillaceae</taxon>
        <taxon>Rhodospirillum</taxon>
    </lineage>
</organism>
<evidence type="ECO:0000313" key="3">
    <source>
        <dbReference type="Proteomes" id="UP000001929"/>
    </source>
</evidence>
<reference evidence="2 3" key="1">
    <citation type="journal article" date="2011" name="Stand. Genomic Sci.">
        <title>Complete genome sequence of Rhodospirillum rubrum type strain (S1).</title>
        <authorList>
            <person name="Munk A.C."/>
            <person name="Copeland A."/>
            <person name="Lucas S."/>
            <person name="Lapidus A."/>
            <person name="Del Rio T.G."/>
            <person name="Barry K."/>
            <person name="Detter J.C."/>
            <person name="Hammon N."/>
            <person name="Israni S."/>
            <person name="Pitluck S."/>
            <person name="Brettin T."/>
            <person name="Bruce D."/>
            <person name="Han C."/>
            <person name="Tapia R."/>
            <person name="Gilna P."/>
            <person name="Schmutz J."/>
            <person name="Larimer F."/>
            <person name="Land M."/>
            <person name="Kyrpides N.C."/>
            <person name="Mavromatis K."/>
            <person name="Richardson P."/>
            <person name="Rohde M."/>
            <person name="Goker M."/>
            <person name="Klenk H.P."/>
            <person name="Zhang Y."/>
            <person name="Roberts G.P."/>
            <person name="Reslewic S."/>
            <person name="Schwartz D.C."/>
        </authorList>
    </citation>
    <scope>NUCLEOTIDE SEQUENCE [LARGE SCALE GENOMIC DNA]</scope>
    <source>
        <strain evidence="3">ATCC 11170 / ATH 1.1.1 / DSM 467 / LMG 4362 / NCIMB 8255 / S1</strain>
    </source>
</reference>
<accession>Q2RQ66</accession>
<keyword evidence="3" id="KW-1185">Reference proteome</keyword>
<feature type="region of interest" description="Disordered" evidence="1">
    <location>
        <begin position="41"/>
        <end position="60"/>
    </location>
</feature>
<feature type="compositionally biased region" description="Basic and acidic residues" evidence="1">
    <location>
        <begin position="1"/>
        <end position="13"/>
    </location>
</feature>
<gene>
    <name evidence="2" type="ordered locus">Rru_A2932</name>
</gene>
<dbReference type="PATRIC" id="fig|269796.9.peg.3040"/>
<dbReference type="Proteomes" id="UP000001929">
    <property type="component" value="Chromosome"/>
</dbReference>
<protein>
    <submittedName>
        <fullName evidence="2">Uncharacterized protein</fullName>
    </submittedName>
</protein>
<sequence length="60" mass="6841">MTQSRDFDDKDGGAPKAPPTRRQPAPQRDVDRLEREAAALRENLRRRKDQARARAKPSAD</sequence>
<dbReference type="EMBL" id="CP000230">
    <property type="protein sequence ID" value="ABC23729.1"/>
    <property type="molecule type" value="Genomic_DNA"/>
</dbReference>
<dbReference type="KEGG" id="rru:Rru_A2932"/>
<feature type="compositionally biased region" description="Basic residues" evidence="1">
    <location>
        <begin position="44"/>
        <end position="60"/>
    </location>
</feature>
<dbReference type="HOGENOM" id="CLU_2938773_0_0_5"/>
<name>Q2RQ66_RHORT</name>
<dbReference type="EnsemblBacteria" id="ABC23729">
    <property type="protein sequence ID" value="ABC23729"/>
    <property type="gene ID" value="Rru_A2932"/>
</dbReference>
<proteinExistence type="predicted"/>